<protein>
    <submittedName>
        <fullName evidence="2">Uncharacterized protein</fullName>
    </submittedName>
</protein>
<name>A0A7D3UVV9_9VIRU</name>
<reference evidence="2 3" key="1">
    <citation type="submission" date="2020-04" db="EMBL/GenBank/DDBJ databases">
        <title>Advantages and limits of metagenomic assembly and binning of a giant virus.</title>
        <authorList>
            <person name="Schulz F."/>
            <person name="Andreani J."/>
            <person name="Francis R."/>
            <person name="Boudjemaa H."/>
            <person name="Bou Khalil J.Y."/>
            <person name="Lee J."/>
            <person name="La Scola B."/>
            <person name="Woyke T."/>
        </authorList>
    </citation>
    <scope>NUCLEOTIDE SEQUENCE [LARGE SCALE GENOMIC DNA]</scope>
    <source>
        <strain evidence="2 3">FV1/VV64</strain>
    </source>
</reference>
<keyword evidence="1" id="KW-0175">Coiled coil</keyword>
<gene>
    <name evidence="2" type="ORF">Fadolivirus_1_916</name>
</gene>
<sequence length="134" mass="15590">MDNEIRICFSLFVNHMKGNIKNLPEYDYNSMTIQQIRGEMDVIFMKYILNSSFSISDSSVGMVAYKHLKKMIDNDEMKIKYNKMESEMKLLGLENTILKQELTELRNKVSSTLFPMNTLSLNTASLQQPKGWFS</sequence>
<accession>A0A7D3UVV9</accession>
<dbReference type="Proteomes" id="UP001162001">
    <property type="component" value="Segment"/>
</dbReference>
<proteinExistence type="predicted"/>
<evidence type="ECO:0000256" key="1">
    <source>
        <dbReference type="SAM" id="Coils"/>
    </source>
</evidence>
<evidence type="ECO:0000313" key="2">
    <source>
        <dbReference type="EMBL" id="QKF94374.1"/>
    </source>
</evidence>
<keyword evidence="3" id="KW-1185">Reference proteome</keyword>
<dbReference type="EMBL" id="MT418680">
    <property type="protein sequence ID" value="QKF94374.1"/>
    <property type="molecule type" value="Genomic_DNA"/>
</dbReference>
<evidence type="ECO:0000313" key="3">
    <source>
        <dbReference type="Proteomes" id="UP001162001"/>
    </source>
</evidence>
<organism evidence="2 3">
    <name type="scientific">Fadolivirus FV1/VV64</name>
    <dbReference type="NCBI Taxonomy" id="3070911"/>
    <lineage>
        <taxon>Viruses</taxon>
        <taxon>Varidnaviria</taxon>
        <taxon>Bamfordvirae</taxon>
        <taxon>Nucleocytoviricota</taxon>
        <taxon>Megaviricetes</taxon>
        <taxon>Imitervirales</taxon>
        <taxon>Mimiviridae</taxon>
        <taxon>Klosneuvirinae</taxon>
        <taxon>Fadolivirus</taxon>
        <taxon>Fadolivirus algeromassiliense</taxon>
    </lineage>
</organism>
<feature type="coiled-coil region" evidence="1">
    <location>
        <begin position="74"/>
        <end position="108"/>
    </location>
</feature>